<protein>
    <submittedName>
        <fullName evidence="1">Uncharacterized protein</fullName>
    </submittedName>
</protein>
<gene>
    <name evidence="1" type="ORF">LTR37_006267</name>
</gene>
<keyword evidence="2" id="KW-1185">Reference proteome</keyword>
<proteinExistence type="predicted"/>
<organism evidence="1 2">
    <name type="scientific">Vermiconidia calcicola</name>
    <dbReference type="NCBI Taxonomy" id="1690605"/>
    <lineage>
        <taxon>Eukaryota</taxon>
        <taxon>Fungi</taxon>
        <taxon>Dikarya</taxon>
        <taxon>Ascomycota</taxon>
        <taxon>Pezizomycotina</taxon>
        <taxon>Dothideomycetes</taxon>
        <taxon>Dothideomycetidae</taxon>
        <taxon>Mycosphaerellales</taxon>
        <taxon>Extremaceae</taxon>
        <taxon>Vermiconidia</taxon>
    </lineage>
</organism>
<dbReference type="EMBL" id="JAUTXU010000041">
    <property type="protein sequence ID" value="KAK3716637.1"/>
    <property type="molecule type" value="Genomic_DNA"/>
</dbReference>
<dbReference type="Proteomes" id="UP001281147">
    <property type="component" value="Unassembled WGS sequence"/>
</dbReference>
<reference evidence="1" key="1">
    <citation type="submission" date="2023-07" db="EMBL/GenBank/DDBJ databases">
        <title>Black Yeasts Isolated from many extreme environments.</title>
        <authorList>
            <person name="Coleine C."/>
            <person name="Stajich J.E."/>
            <person name="Selbmann L."/>
        </authorList>
    </citation>
    <scope>NUCLEOTIDE SEQUENCE</scope>
    <source>
        <strain evidence="1">CCFEE 5714</strain>
    </source>
</reference>
<accession>A0ACC3NGX7</accession>
<evidence type="ECO:0000313" key="1">
    <source>
        <dbReference type="EMBL" id="KAK3716637.1"/>
    </source>
</evidence>
<name>A0ACC3NGX7_9PEZI</name>
<evidence type="ECO:0000313" key="2">
    <source>
        <dbReference type="Proteomes" id="UP001281147"/>
    </source>
</evidence>
<comment type="caution">
    <text evidence="1">The sequence shown here is derived from an EMBL/GenBank/DDBJ whole genome shotgun (WGS) entry which is preliminary data.</text>
</comment>
<sequence length="324" mass="35266">MGQWSYLVNNEPILLWAIGGYKCGRLVNSSKGISSGHHCTSADHQQHTNNRSISLPVAYLPPTTSNTRTTTQETTNFNTHSPSMDSARVAYTASLRAVAANTARLAVAQTTLQATRDYLKTAKADLKADPDDEEQRVLTDNARNAMKAARDAAEESQAFLDALEVEAAKAKQVMNQAIAARSRRVNRHDMIELALPADEAPVVENLTGEAYVNAAKAAFADLEDMETFPEPTGTLCSKPACQKKGHFCPCNLKAAFSSLSAKELKSAKGVFNPAQFAGYPEFQAKAEWVCQGISKSIEHASVTAQSYHQGRKAFNNNRRMNRGT</sequence>